<evidence type="ECO:0000256" key="8">
    <source>
        <dbReference type="ARBA" id="ARBA00024981"/>
    </source>
</evidence>
<evidence type="ECO:0000313" key="12">
    <source>
        <dbReference type="Proteomes" id="UP000887569"/>
    </source>
</evidence>
<dbReference type="InterPro" id="IPR001352">
    <property type="entry name" value="RNase_HII/HIII"/>
</dbReference>
<dbReference type="NCBIfam" id="TIGR00729">
    <property type="entry name" value="ribonuclease HII"/>
    <property type="match status" value="1"/>
</dbReference>
<evidence type="ECO:0000256" key="4">
    <source>
        <dbReference type="ARBA" id="ARBA00022722"/>
    </source>
</evidence>
<dbReference type="PANTHER" id="PTHR10954">
    <property type="entry name" value="RIBONUCLEASE H2 SUBUNIT A"/>
    <property type="match status" value="1"/>
</dbReference>
<evidence type="ECO:0000256" key="2">
    <source>
        <dbReference type="ARBA" id="ARBA00001946"/>
    </source>
</evidence>
<dbReference type="GO" id="GO:0003723">
    <property type="term" value="F:RNA binding"/>
    <property type="evidence" value="ECO:0007669"/>
    <property type="project" value="UniProtKB-UniRule"/>
</dbReference>
<protein>
    <recommendedName>
        <fullName evidence="10">Ribonuclease</fullName>
        <ecNumber evidence="10">3.1.26.4</ecNumber>
    </recommendedName>
</protein>
<comment type="similarity">
    <text evidence="3">Belongs to the RNase HII family. Eukaryotic subfamily.</text>
</comment>
<comment type="function">
    <text evidence="8">Catalytic subunit of RNase HII, an endonuclease that specifically degrades the RNA of RNA:DNA hybrids. Participates in DNA replication, possibly by mediating the removal of lagging-strand Okazaki fragment RNA primers during DNA replication. Mediates the excision of single ribonucleotides from DNA:RNA duplexes.</text>
</comment>
<dbReference type="SUPFAM" id="SSF53098">
    <property type="entry name" value="Ribonuclease H-like"/>
    <property type="match status" value="1"/>
</dbReference>
<evidence type="ECO:0000313" key="13">
    <source>
        <dbReference type="WBParaSite" id="PgR013_g059_t01"/>
    </source>
</evidence>
<name>A0A915AQ15_PARUN</name>
<evidence type="ECO:0000256" key="1">
    <source>
        <dbReference type="ARBA" id="ARBA00000077"/>
    </source>
</evidence>
<comment type="cofactor">
    <cofactor evidence="2">
        <name>Mg(2+)</name>
        <dbReference type="ChEBI" id="CHEBI:18420"/>
    </cofactor>
</comment>
<dbReference type="PANTHER" id="PTHR10954:SF7">
    <property type="entry name" value="RIBONUCLEASE H2 SUBUNIT A"/>
    <property type="match status" value="1"/>
</dbReference>
<keyword evidence="5 9" id="KW-0479">Metal-binding</keyword>
<evidence type="ECO:0000256" key="3">
    <source>
        <dbReference type="ARBA" id="ARBA00007058"/>
    </source>
</evidence>
<dbReference type="Proteomes" id="UP000887569">
    <property type="component" value="Unplaced"/>
</dbReference>
<keyword evidence="6 9" id="KW-0255">Endonuclease</keyword>
<evidence type="ECO:0000256" key="5">
    <source>
        <dbReference type="ARBA" id="ARBA00022723"/>
    </source>
</evidence>
<evidence type="ECO:0000256" key="9">
    <source>
        <dbReference type="PROSITE-ProRule" id="PRU01319"/>
    </source>
</evidence>
<feature type="binding site" evidence="9">
    <location>
        <position position="159"/>
    </location>
    <ligand>
        <name>a divalent metal cation</name>
        <dbReference type="ChEBI" id="CHEBI:60240"/>
    </ligand>
</feature>
<dbReference type="GO" id="GO:0046872">
    <property type="term" value="F:metal ion binding"/>
    <property type="evidence" value="ECO:0007669"/>
    <property type="project" value="UniProtKB-KW"/>
</dbReference>
<feature type="domain" description="RNase H type-2" evidence="11">
    <location>
        <begin position="42"/>
        <end position="269"/>
    </location>
</feature>
<keyword evidence="7 9" id="KW-0378">Hydrolase</keyword>
<reference evidence="13" key="1">
    <citation type="submission" date="2022-11" db="UniProtKB">
        <authorList>
            <consortium name="WormBaseParasite"/>
        </authorList>
    </citation>
    <scope>IDENTIFICATION</scope>
</reference>
<feature type="binding site" evidence="9">
    <location>
        <position position="48"/>
    </location>
    <ligand>
        <name>a divalent metal cation</name>
        <dbReference type="ChEBI" id="CHEBI:60240"/>
    </ligand>
</feature>
<evidence type="ECO:0000256" key="10">
    <source>
        <dbReference type="RuleBase" id="RU003515"/>
    </source>
</evidence>
<keyword evidence="12" id="KW-1185">Reference proteome</keyword>
<dbReference type="InterPro" id="IPR024567">
    <property type="entry name" value="RNase_HII/HIII_dom"/>
</dbReference>
<accession>A0A915AQ15</accession>
<dbReference type="GO" id="GO:0006298">
    <property type="term" value="P:mismatch repair"/>
    <property type="evidence" value="ECO:0007669"/>
    <property type="project" value="TreeGrafter"/>
</dbReference>
<comment type="function">
    <text evidence="10">Endonuclease that specifically degrades the RNA of RNA-DNA hybrids.</text>
</comment>
<dbReference type="GO" id="GO:0032299">
    <property type="term" value="C:ribonuclease H2 complex"/>
    <property type="evidence" value="ECO:0007669"/>
    <property type="project" value="TreeGrafter"/>
</dbReference>
<dbReference type="Gene3D" id="1.10.10.460">
    <property type="entry name" value="Ribonuclease hii. Domain 2"/>
    <property type="match status" value="1"/>
</dbReference>
<dbReference type="InterPro" id="IPR012337">
    <property type="entry name" value="RNaseH-like_sf"/>
</dbReference>
<comment type="catalytic activity">
    <reaction evidence="1 9 10">
        <text>Endonucleolytic cleavage to 5'-phosphomonoester.</text>
        <dbReference type="EC" id="3.1.26.4"/>
    </reaction>
</comment>
<dbReference type="EC" id="3.1.26.4" evidence="10"/>
<dbReference type="PROSITE" id="PS51975">
    <property type="entry name" value="RNASE_H_2"/>
    <property type="match status" value="1"/>
</dbReference>
<dbReference type="WBParaSite" id="PgR013_g059_t01">
    <property type="protein sequence ID" value="PgR013_g059_t01"/>
    <property type="gene ID" value="PgR013_g059"/>
</dbReference>
<sequence>GRCVPMMPYVLVLLMDRHNEANFACSTIGTSCSFANFASGRPCVLGIDEAGRGPVLGPMVYACAVSPVDAAEQLKELGVDDSKALNEERRTQIFENMNNKETATKVVSYAYRVLSARLISAEMLRRCKYSLNELSHMSAISLIKCALENGINVTEIYVDTVGPKSTYQTKLQAHFPNISITVTEKADSLFPVVGAASIAAKVTRDGLLRDWIFVEGDVSVPEGGYGSGYPGDPNTRKFLLTSVDPVFGYSSLVRFSWKTAEKILEKSSFPCKWEEPGGVQLNSWFHFGPKEEWPPVRHAFFNDRFISNVVKF</sequence>
<comment type="cofactor">
    <cofactor evidence="9">
        <name>Mn(2+)</name>
        <dbReference type="ChEBI" id="CHEBI:29035"/>
    </cofactor>
    <cofactor evidence="9">
        <name>Mg(2+)</name>
        <dbReference type="ChEBI" id="CHEBI:18420"/>
    </cofactor>
    <text evidence="9">Manganese or magnesium. Binds 1 divalent metal ion per monomer in the absence of substrate. May bind a second metal ion after substrate binding.</text>
</comment>
<dbReference type="InterPro" id="IPR036397">
    <property type="entry name" value="RNaseH_sf"/>
</dbReference>
<dbReference type="Pfam" id="PF01351">
    <property type="entry name" value="RNase_HII"/>
    <property type="match status" value="1"/>
</dbReference>
<dbReference type="InterPro" id="IPR023160">
    <property type="entry name" value="RNase_HII_hlx-loop-hlx_cap_dom"/>
</dbReference>
<dbReference type="Gene3D" id="3.30.420.10">
    <property type="entry name" value="Ribonuclease H-like superfamily/Ribonuclease H"/>
    <property type="match status" value="1"/>
</dbReference>
<dbReference type="FunFam" id="1.10.10.460:FF:000001">
    <property type="entry name" value="Ribonuclease"/>
    <property type="match status" value="1"/>
</dbReference>
<organism evidence="12 13">
    <name type="scientific">Parascaris univalens</name>
    <name type="common">Nematode worm</name>
    <dbReference type="NCBI Taxonomy" id="6257"/>
    <lineage>
        <taxon>Eukaryota</taxon>
        <taxon>Metazoa</taxon>
        <taxon>Ecdysozoa</taxon>
        <taxon>Nematoda</taxon>
        <taxon>Chromadorea</taxon>
        <taxon>Rhabditida</taxon>
        <taxon>Spirurina</taxon>
        <taxon>Ascaridomorpha</taxon>
        <taxon>Ascaridoidea</taxon>
        <taxon>Ascarididae</taxon>
        <taxon>Parascaris</taxon>
    </lineage>
</organism>
<feature type="binding site" evidence="9">
    <location>
        <position position="49"/>
    </location>
    <ligand>
        <name>a divalent metal cation</name>
        <dbReference type="ChEBI" id="CHEBI:60240"/>
    </ligand>
</feature>
<evidence type="ECO:0000259" key="11">
    <source>
        <dbReference type="PROSITE" id="PS51975"/>
    </source>
</evidence>
<dbReference type="GO" id="GO:0004523">
    <property type="term" value="F:RNA-DNA hybrid ribonuclease activity"/>
    <property type="evidence" value="ECO:0007669"/>
    <property type="project" value="UniProtKB-UniRule"/>
</dbReference>
<evidence type="ECO:0000256" key="6">
    <source>
        <dbReference type="ARBA" id="ARBA00022759"/>
    </source>
</evidence>
<evidence type="ECO:0000256" key="7">
    <source>
        <dbReference type="ARBA" id="ARBA00022801"/>
    </source>
</evidence>
<dbReference type="AlphaFoldDB" id="A0A915AQ15"/>
<dbReference type="CDD" id="cd07181">
    <property type="entry name" value="RNase_HII_eukaryota_like"/>
    <property type="match status" value="1"/>
</dbReference>
<dbReference type="FunFam" id="3.30.420.10:FF:000016">
    <property type="entry name" value="Ribonuclease"/>
    <property type="match status" value="1"/>
</dbReference>
<dbReference type="InterPro" id="IPR004649">
    <property type="entry name" value="RNase_H2_suA"/>
</dbReference>
<proteinExistence type="inferred from homology"/>
<keyword evidence="4 9" id="KW-0540">Nuclease</keyword>
<dbReference type="GO" id="GO:0043137">
    <property type="term" value="P:DNA replication, removal of RNA primer"/>
    <property type="evidence" value="ECO:0007669"/>
    <property type="project" value="TreeGrafter"/>
</dbReference>